<feature type="chain" id="PRO_5012376544" description="SD-repeat containing protein B domain-containing protein" evidence="1">
    <location>
        <begin position="26"/>
        <end position="584"/>
    </location>
</feature>
<reference evidence="3" key="1">
    <citation type="submission" date="2017-05" db="EMBL/GenBank/DDBJ databases">
        <title>The Genome Sequence of Enterococcus sp. 4G2_DIV0659.</title>
        <authorList>
            <consortium name="The Broad Institute Genomics Platform"/>
            <consortium name="The Broad Institute Genomic Center for Infectious Diseases"/>
            <person name="Earl A."/>
            <person name="Manson A."/>
            <person name="Schwartman J."/>
            <person name="Gilmore M."/>
            <person name="Abouelleil A."/>
            <person name="Cao P."/>
            <person name="Chapman S."/>
            <person name="Cusick C."/>
            <person name="Shea T."/>
            <person name="Young S."/>
            <person name="Neafsey D."/>
            <person name="Nusbaum C."/>
            <person name="Birren B."/>
        </authorList>
    </citation>
    <scope>NUCLEOTIDE SEQUENCE [LARGE SCALE GENOMIC DNA]</scope>
    <source>
        <strain evidence="3">4G2_DIV0659</strain>
    </source>
</reference>
<organism evidence="3">
    <name type="scientific">Candidatus Enterococcus mansonii</name>
    <dbReference type="NCBI Taxonomy" id="1834181"/>
    <lineage>
        <taxon>Bacteria</taxon>
        <taxon>Bacillati</taxon>
        <taxon>Bacillota</taxon>
        <taxon>Bacilli</taxon>
        <taxon>Lactobacillales</taxon>
        <taxon>Enterococcaceae</taxon>
        <taxon>Enterococcus</taxon>
    </lineage>
</organism>
<keyword evidence="1" id="KW-0732">Signal</keyword>
<dbReference type="RefSeq" id="WP_086331883.1">
    <property type="nucleotide sequence ID" value="NZ_NGLE02000001.1"/>
</dbReference>
<evidence type="ECO:0008006" key="5">
    <source>
        <dbReference type="Google" id="ProtNLM"/>
    </source>
</evidence>
<evidence type="ECO:0000313" key="3">
    <source>
        <dbReference type="EMBL" id="OTO05872.1"/>
    </source>
</evidence>
<gene>
    <name evidence="2" type="ORF">A5880_000769</name>
    <name evidence="3" type="ORF">A5880_003047</name>
</gene>
<evidence type="ECO:0000313" key="2">
    <source>
        <dbReference type="EMBL" id="MEI5993228.1"/>
    </source>
</evidence>
<name>A0A242C7V3_9ENTE</name>
<dbReference type="Gene3D" id="2.60.40.10">
    <property type="entry name" value="Immunoglobulins"/>
    <property type="match status" value="2"/>
</dbReference>
<dbReference type="SUPFAM" id="SSF117074">
    <property type="entry name" value="Hypothetical protein PA1324"/>
    <property type="match status" value="1"/>
</dbReference>
<dbReference type="InterPro" id="IPR013783">
    <property type="entry name" value="Ig-like_fold"/>
</dbReference>
<dbReference type="Proteomes" id="UP000195139">
    <property type="component" value="Unassembled WGS sequence"/>
</dbReference>
<evidence type="ECO:0000313" key="4">
    <source>
        <dbReference type="Proteomes" id="UP000195139"/>
    </source>
</evidence>
<dbReference type="EMBL" id="NGLE02000001">
    <property type="protein sequence ID" value="MEI5993228.1"/>
    <property type="molecule type" value="Genomic_DNA"/>
</dbReference>
<feature type="signal peptide" evidence="1">
    <location>
        <begin position="1"/>
        <end position="25"/>
    </location>
</feature>
<comment type="caution">
    <text evidence="3">The sequence shown here is derived from an EMBL/GenBank/DDBJ whole genome shotgun (WGS) entry which is preliminary data.</text>
</comment>
<accession>A0A242C7V3</accession>
<dbReference type="AlphaFoldDB" id="A0A242C7V3"/>
<dbReference type="STRING" id="1834181.A5880_003047"/>
<dbReference type="OrthoDB" id="2358825at2"/>
<evidence type="ECO:0000256" key="1">
    <source>
        <dbReference type="SAM" id="SignalP"/>
    </source>
</evidence>
<sequence>MSRKRMLICLFMLLVFLGWQETADAAKPDFSINTISGVVYRDMNENGIMELKNLEIAAPKQQIGLYSSVEDAQNDQNSLKKTTSNSVGLFSFTRLKRGTYYLRYNFDATYRPILFEGNAVDGNNQQLGGIVKIDATSPSKFLYTKNLPLKKITSLDILPFEDKNWNGLMDEEESIMNGKTMMILNLRRLAEVVKNGELKSLDVPSLVLGSLNGNVDIADAIYLRTTKNGQLINIPDVKSDLYIIVRSPFNLTISDMVTNISKVKAIIEIVLGGDLTGILNNPELISTGDIDTNSDNDYIKLLASILPKIADEADKLDYSKLLGEETATSITKTINQIRQLGTLIDHIPATRFAKVDYFGNSYDLTGLKFKKTNQFFFGIKQYASISGYVFNDSNLNGQKDTFETLKSVDLTAYDENGNILTSVKTPTTFGEFKISQLSYGQNIYLGISSDAPVAPEMIDGKPAALADKKIIACYYFEKTSAITTIKQNIGIANVSDIGIRVKKADPATNSAIVTFSNKNSIPLTVSYSLNEQETTSFGIKAKGIFSKESVQDVSLTDLFEPGMNKITGNWTNGVYTGPKMEFTF</sequence>
<proteinExistence type="predicted"/>
<reference evidence="2 4" key="2">
    <citation type="submission" date="2018-07" db="EMBL/GenBank/DDBJ databases">
        <title>The Genome Sequence of Enterococcus sp. DIV0659b.</title>
        <authorList>
            <consortium name="The Broad Institute Genomics Platform"/>
            <consortium name="The Broad Institute Genomic Center for Infectious Diseases"/>
            <person name="Earl A."/>
            <person name="Manson A."/>
            <person name="Schwartman J."/>
            <person name="Gilmore M."/>
            <person name="Abouelleil A."/>
            <person name="Cao P."/>
            <person name="Chapman S."/>
            <person name="Cusick C."/>
            <person name="Shea T."/>
            <person name="Young S."/>
            <person name="Neafsey D."/>
            <person name="Nusbaum C."/>
            <person name="Birren B."/>
        </authorList>
    </citation>
    <scope>NUCLEOTIDE SEQUENCE [LARGE SCALE GENOMIC DNA]</scope>
    <source>
        <strain evidence="2 4">4G2_DIV0659</strain>
    </source>
</reference>
<keyword evidence="4" id="KW-1185">Reference proteome</keyword>
<protein>
    <recommendedName>
        <fullName evidence="5">SD-repeat containing protein B domain-containing protein</fullName>
    </recommendedName>
</protein>
<dbReference type="EMBL" id="NGLE01000004">
    <property type="protein sequence ID" value="OTO05872.1"/>
    <property type="molecule type" value="Genomic_DNA"/>
</dbReference>